<protein>
    <recommendedName>
        <fullName evidence="3">BACK domain-containing protein</fullName>
    </recommendedName>
</protein>
<gene>
    <name evidence="4" type="ORF">OVA965_LOCUS31813</name>
    <name evidence="5" type="ORF">TMI583_LOCUS32657</name>
</gene>
<dbReference type="PANTHER" id="PTHR45632:SF3">
    <property type="entry name" value="KELCH-LIKE PROTEIN 32"/>
    <property type="match status" value="1"/>
</dbReference>
<accession>A0A8S2RT74</accession>
<feature type="domain" description="BACK" evidence="3">
    <location>
        <begin position="32"/>
        <end position="134"/>
    </location>
</feature>
<dbReference type="EMBL" id="CAJOBA010045938">
    <property type="protein sequence ID" value="CAF4183215.1"/>
    <property type="molecule type" value="Genomic_DNA"/>
</dbReference>
<feature type="non-terminal residue" evidence="5">
    <location>
        <position position="1"/>
    </location>
</feature>
<comment type="caution">
    <text evidence="5">The sequence shown here is derived from an EMBL/GenBank/DDBJ whole genome shotgun (WGS) entry which is preliminary data.</text>
</comment>
<dbReference type="Proteomes" id="UP000682733">
    <property type="component" value="Unassembled WGS sequence"/>
</dbReference>
<dbReference type="InterPro" id="IPR011705">
    <property type="entry name" value="BACK"/>
</dbReference>
<evidence type="ECO:0000313" key="5">
    <source>
        <dbReference type="EMBL" id="CAF4183215.1"/>
    </source>
</evidence>
<dbReference type="EMBL" id="CAJNOK010024263">
    <property type="protein sequence ID" value="CAF1374278.1"/>
    <property type="molecule type" value="Genomic_DNA"/>
</dbReference>
<evidence type="ECO:0000256" key="2">
    <source>
        <dbReference type="ARBA" id="ARBA00022737"/>
    </source>
</evidence>
<evidence type="ECO:0000259" key="3">
    <source>
        <dbReference type="SMART" id="SM00875"/>
    </source>
</evidence>
<reference evidence="5" key="1">
    <citation type="submission" date="2021-02" db="EMBL/GenBank/DDBJ databases">
        <authorList>
            <person name="Nowell W R."/>
        </authorList>
    </citation>
    <scope>NUCLEOTIDE SEQUENCE</scope>
</reference>
<organism evidence="5 6">
    <name type="scientific">Didymodactylos carnosus</name>
    <dbReference type="NCBI Taxonomy" id="1234261"/>
    <lineage>
        <taxon>Eukaryota</taxon>
        <taxon>Metazoa</taxon>
        <taxon>Spiralia</taxon>
        <taxon>Gnathifera</taxon>
        <taxon>Rotifera</taxon>
        <taxon>Eurotatoria</taxon>
        <taxon>Bdelloidea</taxon>
        <taxon>Philodinida</taxon>
        <taxon>Philodinidae</taxon>
        <taxon>Didymodactylos</taxon>
    </lineage>
</organism>
<keyword evidence="2" id="KW-0677">Repeat</keyword>
<evidence type="ECO:0000313" key="4">
    <source>
        <dbReference type="EMBL" id="CAF1374278.1"/>
    </source>
</evidence>
<proteinExistence type="predicted"/>
<evidence type="ECO:0000313" key="6">
    <source>
        <dbReference type="Proteomes" id="UP000682733"/>
    </source>
</evidence>
<evidence type="ECO:0000256" key="1">
    <source>
        <dbReference type="ARBA" id="ARBA00022441"/>
    </source>
</evidence>
<sequence length="306" mass="35636">IDDILACAKELGIKNILDLSINYLSNVDKHTVFRILEVACKHNLPSVYHLAHDYLTCKMNDCIQTKEFIDVPYWMLNQILSDSTIEHCQEAKILDRTMQWLSCNHIRNVDIISKLLQKIRWDNLSYLEMKESLMTNYEIFHIPSVKQLLTKKLNEAYQRKIRNFSKTKTEITHKESAITEVEYKPFSHRTVSPTNKSSEIIKYQHQSRQQNLSLPKQVVQWMVEHGNDETKSANKMQSNSHTRVVDSKKESIRTLSSMNRLGATSYQLSTIHQKEKPYLTLAHDSLVVRGGFHLDRSTTANHFGLY</sequence>
<dbReference type="AlphaFoldDB" id="A0A8S2RT74"/>
<keyword evidence="1" id="KW-0880">Kelch repeat</keyword>
<dbReference type="PANTHER" id="PTHR45632">
    <property type="entry name" value="LD33804P"/>
    <property type="match status" value="1"/>
</dbReference>
<dbReference type="SMART" id="SM00875">
    <property type="entry name" value="BACK"/>
    <property type="match status" value="1"/>
</dbReference>
<name>A0A8S2RT74_9BILA</name>
<dbReference type="Pfam" id="PF07707">
    <property type="entry name" value="BACK"/>
    <property type="match status" value="1"/>
</dbReference>
<dbReference type="Proteomes" id="UP000677228">
    <property type="component" value="Unassembled WGS sequence"/>
</dbReference>
<dbReference type="Gene3D" id="1.25.40.420">
    <property type="match status" value="1"/>
</dbReference>